<dbReference type="EMBL" id="JAGKQH010000007">
    <property type="protein sequence ID" value="KAG6594904.1"/>
    <property type="molecule type" value="Genomic_DNA"/>
</dbReference>
<accession>A0AAV6NAV3</accession>
<protein>
    <recommendedName>
        <fullName evidence="3">Secreted protein</fullName>
    </recommendedName>
</protein>
<reference evidence="1 2" key="1">
    <citation type="journal article" date="2021" name="Hortic Res">
        <title>The domestication of Cucurbita argyrosperma as revealed by the genome of its wild relative.</title>
        <authorList>
            <person name="Barrera-Redondo J."/>
            <person name="Sanchez-de la Vega G."/>
            <person name="Aguirre-Liguori J.A."/>
            <person name="Castellanos-Morales G."/>
            <person name="Gutierrez-Guerrero Y.T."/>
            <person name="Aguirre-Dugua X."/>
            <person name="Aguirre-Planter E."/>
            <person name="Tenaillon M.I."/>
            <person name="Lira-Saade R."/>
            <person name="Eguiarte L.E."/>
        </authorList>
    </citation>
    <scope>NUCLEOTIDE SEQUENCE [LARGE SCALE GENOMIC DNA]</scope>
    <source>
        <strain evidence="1">JBR-2021</strain>
    </source>
</reference>
<organism evidence="1 2">
    <name type="scientific">Cucurbita argyrosperma subsp. sororia</name>
    <dbReference type="NCBI Taxonomy" id="37648"/>
    <lineage>
        <taxon>Eukaryota</taxon>
        <taxon>Viridiplantae</taxon>
        <taxon>Streptophyta</taxon>
        <taxon>Embryophyta</taxon>
        <taxon>Tracheophyta</taxon>
        <taxon>Spermatophyta</taxon>
        <taxon>Magnoliopsida</taxon>
        <taxon>eudicotyledons</taxon>
        <taxon>Gunneridae</taxon>
        <taxon>Pentapetalae</taxon>
        <taxon>rosids</taxon>
        <taxon>fabids</taxon>
        <taxon>Cucurbitales</taxon>
        <taxon>Cucurbitaceae</taxon>
        <taxon>Cucurbiteae</taxon>
        <taxon>Cucurbita</taxon>
    </lineage>
</organism>
<evidence type="ECO:0000313" key="1">
    <source>
        <dbReference type="EMBL" id="KAG6594904.1"/>
    </source>
</evidence>
<feature type="non-terminal residue" evidence="1">
    <location>
        <position position="1"/>
    </location>
</feature>
<comment type="caution">
    <text evidence="1">The sequence shown here is derived from an EMBL/GenBank/DDBJ whole genome shotgun (WGS) entry which is preliminary data.</text>
</comment>
<proteinExistence type="predicted"/>
<dbReference type="Proteomes" id="UP000685013">
    <property type="component" value="Chromosome 7"/>
</dbReference>
<keyword evidence="2" id="KW-1185">Reference proteome</keyword>
<sequence length="82" mass="9185">MKWRLSLTSRVASFSFRCSLVAFHLSEKPTLTDPSPFGSATSTLSSSFLRARTPILVQIWQKCRSPFSATAIVERIPSFSIF</sequence>
<evidence type="ECO:0000313" key="2">
    <source>
        <dbReference type="Proteomes" id="UP000685013"/>
    </source>
</evidence>
<name>A0AAV6NAV3_9ROSI</name>
<evidence type="ECO:0008006" key="3">
    <source>
        <dbReference type="Google" id="ProtNLM"/>
    </source>
</evidence>
<gene>
    <name evidence="1" type="ORF">SDJN03_11457</name>
</gene>
<dbReference type="AlphaFoldDB" id="A0AAV6NAV3"/>